<dbReference type="GeneID" id="30996203"/>
<evidence type="ECO:0000313" key="2">
    <source>
        <dbReference type="Proteomes" id="UP000095085"/>
    </source>
</evidence>
<proteinExistence type="predicted"/>
<accession>A0A1E4RG04</accession>
<dbReference type="Proteomes" id="UP000095085">
    <property type="component" value="Unassembled WGS sequence"/>
</dbReference>
<keyword evidence="2" id="KW-1185">Reference proteome</keyword>
<dbReference type="RefSeq" id="XP_020075245.1">
    <property type="nucleotide sequence ID" value="XM_020221654.1"/>
</dbReference>
<protein>
    <submittedName>
        <fullName evidence="1">Uncharacterized protein</fullName>
    </submittedName>
</protein>
<organism evidence="1 2">
    <name type="scientific">Hyphopichia burtonii NRRL Y-1933</name>
    <dbReference type="NCBI Taxonomy" id="984485"/>
    <lineage>
        <taxon>Eukaryota</taxon>
        <taxon>Fungi</taxon>
        <taxon>Dikarya</taxon>
        <taxon>Ascomycota</taxon>
        <taxon>Saccharomycotina</taxon>
        <taxon>Pichiomycetes</taxon>
        <taxon>Debaryomycetaceae</taxon>
        <taxon>Hyphopichia</taxon>
    </lineage>
</organism>
<name>A0A1E4RG04_9ASCO</name>
<gene>
    <name evidence="1" type="ORF">HYPBUDRAFT_153651</name>
</gene>
<sequence length="55" mass="6486">MELEYGIGYGIGIWNWNTCVYEKRDSGVDARFCSCQCSLLYQIERNNETERTLEQ</sequence>
<dbReference type="EMBL" id="KV454543">
    <property type="protein sequence ID" value="ODV66178.1"/>
    <property type="molecule type" value="Genomic_DNA"/>
</dbReference>
<reference evidence="2" key="1">
    <citation type="submission" date="2016-05" db="EMBL/GenBank/DDBJ databases">
        <title>Comparative genomics of biotechnologically important yeasts.</title>
        <authorList>
            <consortium name="DOE Joint Genome Institute"/>
            <person name="Riley R."/>
            <person name="Haridas S."/>
            <person name="Wolfe K.H."/>
            <person name="Lopes M.R."/>
            <person name="Hittinger C.T."/>
            <person name="Goker M."/>
            <person name="Salamov A."/>
            <person name="Wisecaver J."/>
            <person name="Long T.M."/>
            <person name="Aerts A.L."/>
            <person name="Barry K."/>
            <person name="Choi C."/>
            <person name="Clum A."/>
            <person name="Coughlan A.Y."/>
            <person name="Deshpande S."/>
            <person name="Douglass A.P."/>
            <person name="Hanson S.J."/>
            <person name="Klenk H.-P."/>
            <person name="Labutti K."/>
            <person name="Lapidus A."/>
            <person name="Lindquist E."/>
            <person name="Lipzen A."/>
            <person name="Meier-Kolthoff J.P."/>
            <person name="Ohm R.A."/>
            <person name="Otillar R.P."/>
            <person name="Pangilinan J."/>
            <person name="Peng Y."/>
            <person name="Rokas A."/>
            <person name="Rosa C.A."/>
            <person name="Scheuner C."/>
            <person name="Sibirny A.A."/>
            <person name="Slot J.C."/>
            <person name="Stielow J.B."/>
            <person name="Sun H."/>
            <person name="Kurtzman C.P."/>
            <person name="Blackwell M."/>
            <person name="Grigoriev I.V."/>
            <person name="Jeffries T.W."/>
        </authorList>
    </citation>
    <scope>NUCLEOTIDE SEQUENCE [LARGE SCALE GENOMIC DNA]</scope>
    <source>
        <strain evidence="2">NRRL Y-1933</strain>
    </source>
</reference>
<evidence type="ECO:0000313" key="1">
    <source>
        <dbReference type="EMBL" id="ODV66178.1"/>
    </source>
</evidence>
<dbReference type="AlphaFoldDB" id="A0A1E4RG04"/>